<dbReference type="InterPro" id="IPR036812">
    <property type="entry name" value="NAD(P)_OxRdtase_dom_sf"/>
</dbReference>
<dbReference type="EMBL" id="BNAS01000007">
    <property type="protein sequence ID" value="GHH78413.1"/>
    <property type="molecule type" value="Genomic_DNA"/>
</dbReference>
<evidence type="ECO:0000313" key="3">
    <source>
        <dbReference type="Proteomes" id="UP000627369"/>
    </source>
</evidence>
<dbReference type="GO" id="GO:0016491">
    <property type="term" value="F:oxidoreductase activity"/>
    <property type="evidence" value="ECO:0007669"/>
    <property type="project" value="InterPro"/>
</dbReference>
<evidence type="ECO:0000313" key="2">
    <source>
        <dbReference type="EMBL" id="GHH78413.1"/>
    </source>
</evidence>
<feature type="domain" description="NADP-dependent oxidoreductase" evidence="1">
    <location>
        <begin position="28"/>
        <end position="312"/>
    </location>
</feature>
<sequence length="325" mass="33800">MYQRRAEGMSAAIADQALGTTGLRVPSVVLGTSGIGRQLDAPGAAAVLRAAASSGWRTWDTSNEYGDAEAFIGSALAGLDGVADTAGTTGTVQVFTKVDPAPGSSDFSGARVRASVAESLGRLGRDRLPLVHFHDPERMTFADAMAPDGPVRALLELREAGTIEHLGVAGGPIGLLRQYVRTGEFEAVVTHNRLTLLDRSAETLLDDCADLGVGVLNAAPFGGGALADDDGPVRRYHYRDVDAVQQDAVLRIRAIARAAGIPVGALALRAANRDPRVAGTIVGVTSTAQLTQVTAWADADVPDGVWPELDAVLPDPAHWAGELGR</sequence>
<keyword evidence="3" id="KW-1185">Reference proteome</keyword>
<dbReference type="InterPro" id="IPR023210">
    <property type="entry name" value="NADP_OxRdtase_dom"/>
</dbReference>
<proteinExistence type="predicted"/>
<dbReference type="AlphaFoldDB" id="A0A919G5A2"/>
<dbReference type="Gene3D" id="3.20.20.100">
    <property type="entry name" value="NADP-dependent oxidoreductase domain"/>
    <property type="match status" value="1"/>
</dbReference>
<protein>
    <submittedName>
        <fullName evidence="2">Oxidoreductase</fullName>
    </submittedName>
</protein>
<dbReference type="InterPro" id="IPR020471">
    <property type="entry name" value="AKR"/>
</dbReference>
<comment type="caution">
    <text evidence="2">The sequence shown here is derived from an EMBL/GenBank/DDBJ whole genome shotgun (WGS) entry which is preliminary data.</text>
</comment>
<organism evidence="2 3">
    <name type="scientific">Promicromonospora soli</name>
    <dbReference type="NCBI Taxonomy" id="2035533"/>
    <lineage>
        <taxon>Bacteria</taxon>
        <taxon>Bacillati</taxon>
        <taxon>Actinomycetota</taxon>
        <taxon>Actinomycetes</taxon>
        <taxon>Micrococcales</taxon>
        <taxon>Promicromonosporaceae</taxon>
        <taxon>Promicromonospora</taxon>
    </lineage>
</organism>
<evidence type="ECO:0000259" key="1">
    <source>
        <dbReference type="Pfam" id="PF00248"/>
    </source>
</evidence>
<dbReference type="PANTHER" id="PTHR42686">
    <property type="entry name" value="GH17980P-RELATED"/>
    <property type="match status" value="1"/>
</dbReference>
<reference evidence="2" key="2">
    <citation type="submission" date="2020-09" db="EMBL/GenBank/DDBJ databases">
        <authorList>
            <person name="Sun Q."/>
            <person name="Zhou Y."/>
        </authorList>
    </citation>
    <scope>NUCLEOTIDE SEQUENCE</scope>
    <source>
        <strain evidence="2">CGMCC 4.7398</strain>
    </source>
</reference>
<dbReference type="SUPFAM" id="SSF51430">
    <property type="entry name" value="NAD(P)-linked oxidoreductase"/>
    <property type="match status" value="1"/>
</dbReference>
<dbReference type="Proteomes" id="UP000627369">
    <property type="component" value="Unassembled WGS sequence"/>
</dbReference>
<dbReference type="CDD" id="cd19090">
    <property type="entry name" value="AKR_AKR15A-like"/>
    <property type="match status" value="1"/>
</dbReference>
<gene>
    <name evidence="2" type="ORF">GCM10017772_41700</name>
</gene>
<accession>A0A919G5A2</accession>
<name>A0A919G5A2_9MICO</name>
<dbReference type="GO" id="GO:0005829">
    <property type="term" value="C:cytosol"/>
    <property type="evidence" value="ECO:0007669"/>
    <property type="project" value="TreeGrafter"/>
</dbReference>
<dbReference type="Pfam" id="PF00248">
    <property type="entry name" value="Aldo_ket_red"/>
    <property type="match status" value="1"/>
</dbReference>
<dbReference type="PANTHER" id="PTHR42686:SF1">
    <property type="entry name" value="GH17980P-RELATED"/>
    <property type="match status" value="1"/>
</dbReference>
<reference evidence="2" key="1">
    <citation type="journal article" date="2014" name="Int. J. Syst. Evol. Microbiol.">
        <title>Complete genome sequence of Corynebacterium casei LMG S-19264T (=DSM 44701T), isolated from a smear-ripened cheese.</title>
        <authorList>
            <consortium name="US DOE Joint Genome Institute (JGI-PGF)"/>
            <person name="Walter F."/>
            <person name="Albersmeier A."/>
            <person name="Kalinowski J."/>
            <person name="Ruckert C."/>
        </authorList>
    </citation>
    <scope>NUCLEOTIDE SEQUENCE</scope>
    <source>
        <strain evidence="2">CGMCC 4.7398</strain>
    </source>
</reference>